<accession>A0A512NGL0</accession>
<dbReference type="InterPro" id="IPR058163">
    <property type="entry name" value="LysR-type_TF_proteobact-type"/>
</dbReference>
<name>A0A512NGL0_9HYPH</name>
<proteinExistence type="inferred from homology"/>
<dbReference type="InterPro" id="IPR000847">
    <property type="entry name" value="LysR_HTH_N"/>
</dbReference>
<dbReference type="CDD" id="cd08432">
    <property type="entry name" value="PBP2_GcdR_TrpI_HvrB_AmpR_like"/>
    <property type="match status" value="1"/>
</dbReference>
<keyword evidence="2" id="KW-0805">Transcription regulation</keyword>
<dbReference type="PRINTS" id="PR00039">
    <property type="entry name" value="HTHLYSR"/>
</dbReference>
<dbReference type="GO" id="GO:0043565">
    <property type="term" value="F:sequence-specific DNA binding"/>
    <property type="evidence" value="ECO:0007669"/>
    <property type="project" value="TreeGrafter"/>
</dbReference>
<dbReference type="Gene3D" id="1.10.10.10">
    <property type="entry name" value="Winged helix-like DNA-binding domain superfamily/Winged helix DNA-binding domain"/>
    <property type="match status" value="1"/>
</dbReference>
<organism evidence="6 7">
    <name type="scientific">Reyranella soli</name>
    <dbReference type="NCBI Taxonomy" id="1230389"/>
    <lineage>
        <taxon>Bacteria</taxon>
        <taxon>Pseudomonadati</taxon>
        <taxon>Pseudomonadota</taxon>
        <taxon>Alphaproteobacteria</taxon>
        <taxon>Hyphomicrobiales</taxon>
        <taxon>Reyranellaceae</taxon>
        <taxon>Reyranella</taxon>
    </lineage>
</organism>
<evidence type="ECO:0000256" key="4">
    <source>
        <dbReference type="ARBA" id="ARBA00023163"/>
    </source>
</evidence>
<feature type="domain" description="HTH lysR-type" evidence="5">
    <location>
        <begin position="11"/>
        <end position="68"/>
    </location>
</feature>
<evidence type="ECO:0000313" key="6">
    <source>
        <dbReference type="EMBL" id="GEP58078.1"/>
    </source>
</evidence>
<keyword evidence="4" id="KW-0804">Transcription</keyword>
<dbReference type="PANTHER" id="PTHR30537">
    <property type="entry name" value="HTH-TYPE TRANSCRIPTIONAL REGULATOR"/>
    <property type="match status" value="1"/>
</dbReference>
<dbReference type="Pfam" id="PF00126">
    <property type="entry name" value="HTH_1"/>
    <property type="match status" value="1"/>
</dbReference>
<dbReference type="AlphaFoldDB" id="A0A512NGL0"/>
<dbReference type="InterPro" id="IPR005119">
    <property type="entry name" value="LysR_subst-bd"/>
</dbReference>
<dbReference type="Proteomes" id="UP000321058">
    <property type="component" value="Unassembled WGS sequence"/>
</dbReference>
<comment type="similarity">
    <text evidence="1">Belongs to the LysR transcriptional regulatory family.</text>
</comment>
<dbReference type="EMBL" id="BKAJ01000093">
    <property type="protein sequence ID" value="GEP58078.1"/>
    <property type="molecule type" value="Genomic_DNA"/>
</dbReference>
<evidence type="ECO:0000256" key="1">
    <source>
        <dbReference type="ARBA" id="ARBA00009437"/>
    </source>
</evidence>
<sequence length="298" mass="31846">MTQDEATLSARDLLALQAFELAARRGSFKAAAAALHITASAVSHRIAGLERTLGAKLFERGPRGVVLSPAGTALAATTGHAFGDLARALARQSSDRRRLRVSAVPIFASHWLLPRLGRFLADHPEIELQVEASPRMADMEAGLVDVALRYGEGQWPGVSAERIMELETVPVAAPALVRRLKLGAPADLGCAPLIRVAPFGASWTDWATAAGLDAQRFERRKGMQVDGMGAALRAAAHGLGVALAFDPVIDSEIRSGALVRVGPGVKSRGQIWLACRPRERNLPSIRALRRWLLAESGQ</sequence>
<reference evidence="6 7" key="1">
    <citation type="submission" date="2019-07" db="EMBL/GenBank/DDBJ databases">
        <title>Whole genome shotgun sequence of Reyranella soli NBRC 108950.</title>
        <authorList>
            <person name="Hosoyama A."/>
            <person name="Uohara A."/>
            <person name="Ohji S."/>
            <person name="Ichikawa N."/>
        </authorList>
    </citation>
    <scope>NUCLEOTIDE SEQUENCE [LARGE SCALE GENOMIC DNA]</scope>
    <source>
        <strain evidence="6 7">NBRC 108950</strain>
    </source>
</reference>
<evidence type="ECO:0000256" key="2">
    <source>
        <dbReference type="ARBA" id="ARBA00023015"/>
    </source>
</evidence>
<dbReference type="InterPro" id="IPR036390">
    <property type="entry name" value="WH_DNA-bd_sf"/>
</dbReference>
<evidence type="ECO:0000259" key="5">
    <source>
        <dbReference type="PROSITE" id="PS50931"/>
    </source>
</evidence>
<comment type="caution">
    <text evidence="6">The sequence shown here is derived from an EMBL/GenBank/DDBJ whole genome shotgun (WGS) entry which is preliminary data.</text>
</comment>
<dbReference type="RefSeq" id="WP_147152977.1">
    <property type="nucleotide sequence ID" value="NZ_BKAJ01000093.1"/>
</dbReference>
<dbReference type="OrthoDB" id="9794694at2"/>
<dbReference type="SUPFAM" id="SSF53850">
    <property type="entry name" value="Periplasmic binding protein-like II"/>
    <property type="match status" value="1"/>
</dbReference>
<evidence type="ECO:0000313" key="7">
    <source>
        <dbReference type="Proteomes" id="UP000321058"/>
    </source>
</evidence>
<dbReference type="PANTHER" id="PTHR30537:SF79">
    <property type="entry name" value="TRANSCRIPTIONAL REGULATOR-RELATED"/>
    <property type="match status" value="1"/>
</dbReference>
<dbReference type="Gene3D" id="3.40.190.10">
    <property type="entry name" value="Periplasmic binding protein-like II"/>
    <property type="match status" value="2"/>
</dbReference>
<keyword evidence="7" id="KW-1185">Reference proteome</keyword>
<dbReference type="GO" id="GO:0003700">
    <property type="term" value="F:DNA-binding transcription factor activity"/>
    <property type="evidence" value="ECO:0007669"/>
    <property type="project" value="InterPro"/>
</dbReference>
<dbReference type="SUPFAM" id="SSF46785">
    <property type="entry name" value="Winged helix' DNA-binding domain"/>
    <property type="match status" value="1"/>
</dbReference>
<dbReference type="GO" id="GO:0006351">
    <property type="term" value="P:DNA-templated transcription"/>
    <property type="evidence" value="ECO:0007669"/>
    <property type="project" value="TreeGrafter"/>
</dbReference>
<dbReference type="Pfam" id="PF03466">
    <property type="entry name" value="LysR_substrate"/>
    <property type="match status" value="1"/>
</dbReference>
<gene>
    <name evidence="6" type="primary">ampR_1</name>
    <name evidence="6" type="ORF">RSO01_52440</name>
</gene>
<dbReference type="InterPro" id="IPR036388">
    <property type="entry name" value="WH-like_DNA-bd_sf"/>
</dbReference>
<protein>
    <submittedName>
        <fullName evidence="6">LysR family transcriptional regulator</fullName>
    </submittedName>
</protein>
<dbReference type="PROSITE" id="PS50931">
    <property type="entry name" value="HTH_LYSR"/>
    <property type="match status" value="1"/>
</dbReference>
<keyword evidence="3" id="KW-0238">DNA-binding</keyword>
<evidence type="ECO:0000256" key="3">
    <source>
        <dbReference type="ARBA" id="ARBA00023125"/>
    </source>
</evidence>